<reference evidence="3 4" key="1">
    <citation type="journal article" date="2013" name="PLoS ONE">
        <title>Assembly-driven community genomics of a hypersaline microbial ecosystem.</title>
        <authorList>
            <person name="Podell S."/>
            <person name="Ugalde J.A."/>
            <person name="Narasingarao P."/>
            <person name="Banfield J.F."/>
            <person name="Heidelberg K.B."/>
            <person name="Allen E.E."/>
        </authorList>
    </citation>
    <scope>NUCLEOTIDE SEQUENCE [LARGE SCALE GENOMIC DNA]</scope>
    <source>
        <strain evidence="4">J07HQW1</strain>
    </source>
</reference>
<dbReference type="HOGENOM" id="CLU_2271000_0_0_2"/>
<dbReference type="Proteomes" id="UP000030649">
    <property type="component" value="Unassembled WGS sequence"/>
</dbReference>
<feature type="compositionally biased region" description="Basic and acidic residues" evidence="1">
    <location>
        <begin position="77"/>
        <end position="102"/>
    </location>
</feature>
<keyword evidence="2" id="KW-0812">Transmembrane</keyword>
<evidence type="ECO:0000313" key="4">
    <source>
        <dbReference type="Proteomes" id="UP000030649"/>
    </source>
</evidence>
<proteinExistence type="predicted"/>
<feature type="region of interest" description="Disordered" evidence="1">
    <location>
        <begin position="45"/>
        <end position="102"/>
    </location>
</feature>
<dbReference type="AlphaFoldDB" id="U1PMB3"/>
<evidence type="ECO:0000256" key="2">
    <source>
        <dbReference type="SAM" id="Phobius"/>
    </source>
</evidence>
<dbReference type="EMBL" id="KE356560">
    <property type="protein sequence ID" value="ERG93356.1"/>
    <property type="molecule type" value="Genomic_DNA"/>
</dbReference>
<gene>
    <name evidence="3" type="ORF">J07HQW1_03417</name>
</gene>
<evidence type="ECO:0000313" key="3">
    <source>
        <dbReference type="EMBL" id="ERG93356.1"/>
    </source>
</evidence>
<keyword evidence="2" id="KW-0472">Membrane</keyword>
<evidence type="ECO:0000256" key="1">
    <source>
        <dbReference type="SAM" id="MobiDB-lite"/>
    </source>
</evidence>
<dbReference type="STRING" id="1238424.J07HQW1_03417"/>
<protein>
    <submittedName>
        <fullName evidence="3">Uncharacterized protein</fullName>
    </submittedName>
</protein>
<keyword evidence="2" id="KW-1133">Transmembrane helix</keyword>
<accession>U1PMB3</accession>
<sequence>MKGNPTLLQFPFEAFAGVISAVSTLILLGLFIAAAGFVYKTVRGDGIRWPSDTTDGDAPAGQDTGRYSWEDNEITTDENKNQKETTEGVSRSDSDDDEWKYY</sequence>
<feature type="transmembrane region" description="Helical" evidence="2">
    <location>
        <begin position="14"/>
        <end position="39"/>
    </location>
</feature>
<name>U1PMB3_9EURY</name>
<organism evidence="3 4">
    <name type="scientific">Haloquadratum walsbyi J07HQW1</name>
    <dbReference type="NCBI Taxonomy" id="1238424"/>
    <lineage>
        <taxon>Archaea</taxon>
        <taxon>Methanobacteriati</taxon>
        <taxon>Methanobacteriota</taxon>
        <taxon>Stenosarchaea group</taxon>
        <taxon>Halobacteria</taxon>
        <taxon>Halobacteriales</taxon>
        <taxon>Haloferacaceae</taxon>
        <taxon>Haloquadratum</taxon>
    </lineage>
</organism>